<evidence type="ECO:0000313" key="4">
    <source>
        <dbReference type="Proteomes" id="UP000327013"/>
    </source>
</evidence>
<evidence type="ECO:0000313" key="3">
    <source>
        <dbReference type="EMBL" id="KAB8437358.1"/>
    </source>
</evidence>
<dbReference type="InterPro" id="IPR051177">
    <property type="entry name" value="CIK-Related_Protein"/>
</dbReference>
<dbReference type="SMART" id="SM00220">
    <property type="entry name" value="S_TKc"/>
    <property type="match status" value="1"/>
</dbReference>
<feature type="compositionally biased region" description="Low complexity" evidence="1">
    <location>
        <begin position="620"/>
        <end position="633"/>
    </location>
</feature>
<feature type="compositionally biased region" description="Gly residues" evidence="1">
    <location>
        <begin position="702"/>
        <end position="711"/>
    </location>
</feature>
<dbReference type="AlphaFoldDB" id="A0A5N6KZV6"/>
<dbReference type="SUPFAM" id="SSF56112">
    <property type="entry name" value="Protein kinase-like (PK-like)"/>
    <property type="match status" value="1"/>
</dbReference>
<gene>
    <name evidence="3" type="ORF">FH972_025038</name>
</gene>
<proteinExistence type="predicted"/>
<sequence>MFSSALNKLTSNISSNYSIAPQPSSVAGPWKIFDGKHRASKKQVSIFIFDRKTLDPGAGSGGLAQSRSGGTSLKRAHDEVVERLRKEASSLARLRHPSILELAEPVEDTRSGGLMFATEPVTTSLAGLLAEKDDQANQSGPGDRRSRYVVEDTNGGAGRRREIEMDELEIQKGLLQVGKGLEFLHESAGLVHANLTPDAIFINAKSDWKISGLGFATPPDQSTKATSITPISLSEVLNYDPRLPRIVQLNLDYTSPDFVLDTNIIPAADMFSLGLIIIAMYSSPHKSPINTGQSLSTYRRTFSSPSTVPTVNNNFQISQTFPNDIKILEKKVLPALLEESKDAELLSLILSNVFKAITMLPDGKRTFSERVVPALRSVFLTQTKGKAVQERDSAKEGGLMIVIENMSVVTANCSGKEFKDDILPIVYHAFDSPTPSLVDAALSTLSMILPVLDFSTIKNELFPAVAHVFSKTSSMAIKIRGLKSLCALCGGSPDSSSNDEDDFMLEPTKKATNSSAILDKYTIQEKVVPLLRAIKTKEPAVMMAALNVFEQVGKNNVWASSGNAGSSLGNSLSAAMQPTRAITPDHPMSSFATLTPNQRSLFVSAPTQSPNPAPASWMVQHQNAPSQQQQSAQVINWGSAAASNPWTSPTSLSSQQPSLSFGATSQPPQQPSLASLSINNQQHSSVAGSFGSMTRPLQPQGGSSGGSGFGGSQNSQKQGMDKYESLI</sequence>
<dbReference type="GO" id="GO:0004672">
    <property type="term" value="F:protein kinase activity"/>
    <property type="evidence" value="ECO:0007669"/>
    <property type="project" value="InterPro"/>
</dbReference>
<name>A0A5N6KZV6_9ROSI</name>
<dbReference type="InterPro" id="IPR011009">
    <property type="entry name" value="Kinase-like_dom_sf"/>
</dbReference>
<feature type="domain" description="Protein kinase" evidence="2">
    <location>
        <begin position="1"/>
        <end position="380"/>
    </location>
</feature>
<dbReference type="OrthoDB" id="79687at2759"/>
<feature type="region of interest" description="Disordered" evidence="1">
    <location>
        <begin position="602"/>
        <end position="727"/>
    </location>
</feature>
<comment type="caution">
    <text evidence="3">The sequence shown here is derived from an EMBL/GenBank/DDBJ whole genome shotgun (WGS) entry which is preliminary data.</text>
</comment>
<dbReference type="PROSITE" id="PS50011">
    <property type="entry name" value="PROTEIN_KINASE_DOM"/>
    <property type="match status" value="1"/>
</dbReference>
<organism evidence="3 4">
    <name type="scientific">Carpinus fangiana</name>
    <dbReference type="NCBI Taxonomy" id="176857"/>
    <lineage>
        <taxon>Eukaryota</taxon>
        <taxon>Viridiplantae</taxon>
        <taxon>Streptophyta</taxon>
        <taxon>Embryophyta</taxon>
        <taxon>Tracheophyta</taxon>
        <taxon>Spermatophyta</taxon>
        <taxon>Magnoliopsida</taxon>
        <taxon>eudicotyledons</taxon>
        <taxon>Gunneridae</taxon>
        <taxon>Pentapetalae</taxon>
        <taxon>rosids</taxon>
        <taxon>fabids</taxon>
        <taxon>Fagales</taxon>
        <taxon>Betulaceae</taxon>
        <taxon>Carpinus</taxon>
    </lineage>
</organism>
<reference evidence="3 4" key="1">
    <citation type="submission" date="2019-06" db="EMBL/GenBank/DDBJ databases">
        <title>A chromosomal-level reference genome of Carpinus fangiana (Coryloideae, Betulaceae).</title>
        <authorList>
            <person name="Yang X."/>
            <person name="Wang Z."/>
            <person name="Zhang L."/>
            <person name="Hao G."/>
            <person name="Liu J."/>
            <person name="Yang Y."/>
        </authorList>
    </citation>
    <scope>NUCLEOTIDE SEQUENCE [LARGE SCALE GENOMIC DNA]</scope>
    <source>
        <strain evidence="3">Cfa_2016G</strain>
        <tissue evidence="3">Leaf</tissue>
    </source>
</reference>
<dbReference type="InterPro" id="IPR000719">
    <property type="entry name" value="Prot_kinase_dom"/>
</dbReference>
<dbReference type="Gene3D" id="1.25.10.10">
    <property type="entry name" value="Leucine-rich Repeat Variant"/>
    <property type="match status" value="1"/>
</dbReference>
<protein>
    <recommendedName>
        <fullName evidence="2">Protein kinase domain-containing protein</fullName>
    </recommendedName>
</protein>
<dbReference type="Proteomes" id="UP000327013">
    <property type="component" value="Unassembled WGS sequence"/>
</dbReference>
<dbReference type="CDD" id="cd14011">
    <property type="entry name" value="PK_SCY1_like"/>
    <property type="match status" value="1"/>
</dbReference>
<dbReference type="InterPro" id="IPR016024">
    <property type="entry name" value="ARM-type_fold"/>
</dbReference>
<dbReference type="InterPro" id="IPR011989">
    <property type="entry name" value="ARM-like"/>
</dbReference>
<dbReference type="Pfam" id="PF00069">
    <property type="entry name" value="Pkinase"/>
    <property type="match status" value="1"/>
</dbReference>
<dbReference type="Gene3D" id="1.10.510.10">
    <property type="entry name" value="Transferase(Phosphotransferase) domain 1"/>
    <property type="match status" value="1"/>
</dbReference>
<evidence type="ECO:0000259" key="2">
    <source>
        <dbReference type="PROSITE" id="PS50011"/>
    </source>
</evidence>
<dbReference type="SUPFAM" id="SSF48371">
    <property type="entry name" value="ARM repeat"/>
    <property type="match status" value="1"/>
</dbReference>
<evidence type="ECO:0000256" key="1">
    <source>
        <dbReference type="SAM" id="MobiDB-lite"/>
    </source>
</evidence>
<feature type="region of interest" description="Disordered" evidence="1">
    <location>
        <begin position="58"/>
        <end position="77"/>
    </location>
</feature>
<dbReference type="Gene3D" id="3.30.200.20">
    <property type="entry name" value="Phosphorylase Kinase, domain 1"/>
    <property type="match status" value="1"/>
</dbReference>
<keyword evidence="4" id="KW-1185">Reference proteome</keyword>
<dbReference type="PANTHER" id="PTHR12984:SF6">
    <property type="entry name" value="SCY1-LIKE PROTEIN 2"/>
    <property type="match status" value="1"/>
</dbReference>
<feature type="region of interest" description="Disordered" evidence="1">
    <location>
        <begin position="130"/>
        <end position="158"/>
    </location>
</feature>
<feature type="compositionally biased region" description="Polar residues" evidence="1">
    <location>
        <begin position="661"/>
        <end position="697"/>
    </location>
</feature>
<dbReference type="EMBL" id="VIBQ01000036">
    <property type="protein sequence ID" value="KAB8437358.1"/>
    <property type="molecule type" value="Genomic_DNA"/>
</dbReference>
<dbReference type="GO" id="GO:0005524">
    <property type="term" value="F:ATP binding"/>
    <property type="evidence" value="ECO:0007669"/>
    <property type="project" value="InterPro"/>
</dbReference>
<feature type="compositionally biased region" description="Low complexity" evidence="1">
    <location>
        <begin position="647"/>
        <end position="660"/>
    </location>
</feature>
<dbReference type="PANTHER" id="PTHR12984">
    <property type="entry name" value="SCY1-RELATED S/T PROTEIN KINASE-LIKE"/>
    <property type="match status" value="1"/>
</dbReference>
<accession>A0A5N6KZV6</accession>